<comment type="caution">
    <text evidence="8">The sequence shown here is derived from an EMBL/GenBank/DDBJ whole genome shotgun (WGS) entry which is preliminary data.</text>
</comment>
<dbReference type="GO" id="GO:0016740">
    <property type="term" value="F:transferase activity"/>
    <property type="evidence" value="ECO:0007669"/>
    <property type="project" value="UniProtKB-KW"/>
</dbReference>
<dbReference type="InterPro" id="IPR015422">
    <property type="entry name" value="PyrdxlP-dep_Trfase_small"/>
</dbReference>
<dbReference type="Gene3D" id="3.90.1150.10">
    <property type="entry name" value="Aspartate Aminotransferase, domain 1"/>
    <property type="match status" value="1"/>
</dbReference>
<organism evidence="8 9">
    <name type="scientific">Plectosphaerella cucumerina</name>
    <dbReference type="NCBI Taxonomy" id="40658"/>
    <lineage>
        <taxon>Eukaryota</taxon>
        <taxon>Fungi</taxon>
        <taxon>Dikarya</taxon>
        <taxon>Ascomycota</taxon>
        <taxon>Pezizomycotina</taxon>
        <taxon>Sordariomycetes</taxon>
        <taxon>Hypocreomycetidae</taxon>
        <taxon>Glomerellales</taxon>
        <taxon>Plectosphaerellaceae</taxon>
        <taxon>Plectosphaerella</taxon>
    </lineage>
</organism>
<dbReference type="GO" id="GO:0030170">
    <property type="term" value="F:pyridoxal phosphate binding"/>
    <property type="evidence" value="ECO:0007669"/>
    <property type="project" value="InterPro"/>
</dbReference>
<dbReference type="AlphaFoldDB" id="A0A8K0X184"/>
<sequence>MDTPLEPLGLEKALEQRLLDRQARSQLRRLSTFPSTTVDFSSNSYLSLSTIPEIRQAFLSRLESHDPALPLFGSGGSRLLDGNSTEAEALEREIAAFHNAPAGLLFNSGFDANVGLLSCVIQPGDTVVYDELIHASAHDGMRMSRAAQRVPFRHNTVSSAQGGPLGSLAEVLASLTRGDAGRDYRDGTKTIFVAVEAVYSMDGDVAPLRDIVACISQYLPRGNGRLIVDEAHSTGLFGKDGRGLVCELGLERQVFARLHTFGKAMGASGAIVLCSPIVREYLVNYARTLIYTTAMPPACLAGIKVAYDSLTTARVEALRTHLRSLTAHAHGLLSSVCEVHRRDEDRGQATPLLRIDPAPPRSPILALMSAQPRSLARHCQERGFLVRPIVAPTVPRGSERVRICLHAGNTREQVEGLARAVDEWARGEQQLGAGGEGFRDMQMQAPDKPRL</sequence>
<dbReference type="PANTHER" id="PTHR13693:SF77">
    <property type="entry name" value="8-AMINO-7-OXONONANOATE SYNTHASE"/>
    <property type="match status" value="1"/>
</dbReference>
<evidence type="ECO:0000256" key="6">
    <source>
        <dbReference type="SAM" id="MobiDB-lite"/>
    </source>
</evidence>
<comment type="similarity">
    <text evidence="2">Belongs to the class-II pyridoxal-phosphate-dependent aminotransferase family. BioF subfamily.</text>
</comment>
<evidence type="ECO:0000256" key="4">
    <source>
        <dbReference type="ARBA" id="ARBA00022898"/>
    </source>
</evidence>
<keyword evidence="3" id="KW-0808">Transferase</keyword>
<keyword evidence="9" id="KW-1185">Reference proteome</keyword>
<reference evidence="8" key="1">
    <citation type="journal article" date="2021" name="Nat. Commun.">
        <title>Genetic determinants of endophytism in the Arabidopsis root mycobiome.</title>
        <authorList>
            <person name="Mesny F."/>
            <person name="Miyauchi S."/>
            <person name="Thiergart T."/>
            <person name="Pickel B."/>
            <person name="Atanasova L."/>
            <person name="Karlsson M."/>
            <person name="Huettel B."/>
            <person name="Barry K.W."/>
            <person name="Haridas S."/>
            <person name="Chen C."/>
            <person name="Bauer D."/>
            <person name="Andreopoulos W."/>
            <person name="Pangilinan J."/>
            <person name="LaButti K."/>
            <person name="Riley R."/>
            <person name="Lipzen A."/>
            <person name="Clum A."/>
            <person name="Drula E."/>
            <person name="Henrissat B."/>
            <person name="Kohler A."/>
            <person name="Grigoriev I.V."/>
            <person name="Martin F.M."/>
            <person name="Hacquard S."/>
        </authorList>
    </citation>
    <scope>NUCLEOTIDE SEQUENCE</scope>
    <source>
        <strain evidence="8">MPI-CAGE-AT-0016</strain>
    </source>
</reference>
<keyword evidence="4 5" id="KW-0663">Pyridoxal phosphate</keyword>
<dbReference type="PANTHER" id="PTHR13693">
    <property type="entry name" value="CLASS II AMINOTRANSFERASE/8-AMINO-7-OXONONANOATE SYNTHASE"/>
    <property type="match status" value="1"/>
</dbReference>
<dbReference type="Proteomes" id="UP000813385">
    <property type="component" value="Unassembled WGS sequence"/>
</dbReference>
<gene>
    <name evidence="8" type="ORF">B0T11DRAFT_259583</name>
</gene>
<evidence type="ECO:0000256" key="3">
    <source>
        <dbReference type="ARBA" id="ARBA00022679"/>
    </source>
</evidence>
<dbReference type="InterPro" id="IPR001917">
    <property type="entry name" value="Aminotrans_II_pyridoxalP_BS"/>
</dbReference>
<accession>A0A8K0X184</accession>
<comment type="cofactor">
    <cofactor evidence="1 5">
        <name>pyridoxal 5'-phosphate</name>
        <dbReference type="ChEBI" id="CHEBI:597326"/>
    </cofactor>
</comment>
<name>A0A8K0X184_9PEZI</name>
<protein>
    <submittedName>
        <fullName evidence="8">8-amino-7-oxononanoate synthase</fullName>
    </submittedName>
</protein>
<evidence type="ECO:0000313" key="8">
    <source>
        <dbReference type="EMBL" id="KAH7353348.1"/>
    </source>
</evidence>
<proteinExistence type="inferred from homology"/>
<dbReference type="PROSITE" id="PS00599">
    <property type="entry name" value="AA_TRANSFER_CLASS_2"/>
    <property type="match status" value="1"/>
</dbReference>
<dbReference type="InterPro" id="IPR015424">
    <property type="entry name" value="PyrdxlP-dep_Trfase"/>
</dbReference>
<dbReference type="GO" id="GO:0009102">
    <property type="term" value="P:biotin biosynthetic process"/>
    <property type="evidence" value="ECO:0007669"/>
    <property type="project" value="TreeGrafter"/>
</dbReference>
<evidence type="ECO:0000256" key="1">
    <source>
        <dbReference type="ARBA" id="ARBA00001933"/>
    </source>
</evidence>
<dbReference type="Gene3D" id="3.40.640.10">
    <property type="entry name" value="Type I PLP-dependent aspartate aminotransferase-like (Major domain)"/>
    <property type="match status" value="1"/>
</dbReference>
<dbReference type="Pfam" id="PF00155">
    <property type="entry name" value="Aminotran_1_2"/>
    <property type="match status" value="1"/>
</dbReference>
<dbReference type="InterPro" id="IPR015421">
    <property type="entry name" value="PyrdxlP-dep_Trfase_major"/>
</dbReference>
<evidence type="ECO:0000313" key="9">
    <source>
        <dbReference type="Proteomes" id="UP000813385"/>
    </source>
</evidence>
<dbReference type="SUPFAM" id="SSF53383">
    <property type="entry name" value="PLP-dependent transferases"/>
    <property type="match status" value="1"/>
</dbReference>
<dbReference type="OrthoDB" id="2382073at2759"/>
<feature type="domain" description="Aminotransferase class I/classII large" evidence="7">
    <location>
        <begin position="37"/>
        <end position="420"/>
    </location>
</feature>
<dbReference type="InterPro" id="IPR004839">
    <property type="entry name" value="Aminotransferase_I/II_large"/>
</dbReference>
<evidence type="ECO:0000259" key="7">
    <source>
        <dbReference type="Pfam" id="PF00155"/>
    </source>
</evidence>
<dbReference type="InterPro" id="IPR050087">
    <property type="entry name" value="AON_synthase_class-II"/>
</dbReference>
<evidence type="ECO:0000256" key="5">
    <source>
        <dbReference type="RuleBase" id="RU003693"/>
    </source>
</evidence>
<feature type="region of interest" description="Disordered" evidence="6">
    <location>
        <begin position="430"/>
        <end position="451"/>
    </location>
</feature>
<evidence type="ECO:0000256" key="2">
    <source>
        <dbReference type="ARBA" id="ARBA00010008"/>
    </source>
</evidence>
<dbReference type="EMBL" id="JAGPXD010000005">
    <property type="protein sequence ID" value="KAH7353348.1"/>
    <property type="molecule type" value="Genomic_DNA"/>
</dbReference>